<feature type="region of interest" description="Disordered" evidence="1">
    <location>
        <begin position="1"/>
        <end position="36"/>
    </location>
</feature>
<gene>
    <name evidence="2" type="ORF">CVT24_000909</name>
</gene>
<feature type="compositionally biased region" description="Polar residues" evidence="1">
    <location>
        <begin position="1"/>
        <end position="10"/>
    </location>
</feature>
<protein>
    <submittedName>
        <fullName evidence="2">Uncharacterized protein</fullName>
    </submittedName>
</protein>
<comment type="caution">
    <text evidence="2">The sequence shown here is derived from an EMBL/GenBank/DDBJ whole genome shotgun (WGS) entry which is preliminary data.</text>
</comment>
<dbReference type="EMBL" id="NHTK01000266">
    <property type="protein sequence ID" value="PPR07929.1"/>
    <property type="molecule type" value="Genomic_DNA"/>
</dbReference>
<accession>A0A409YY72</accession>
<evidence type="ECO:0000313" key="2">
    <source>
        <dbReference type="EMBL" id="PPR07929.1"/>
    </source>
</evidence>
<proteinExistence type="predicted"/>
<dbReference type="AlphaFoldDB" id="A0A409YY72"/>
<name>A0A409YY72_9AGAR</name>
<dbReference type="Proteomes" id="UP000284842">
    <property type="component" value="Unassembled WGS sequence"/>
</dbReference>
<evidence type="ECO:0000313" key="3">
    <source>
        <dbReference type="Proteomes" id="UP000284842"/>
    </source>
</evidence>
<dbReference type="STRING" id="181874.A0A409YY72"/>
<dbReference type="InParanoid" id="A0A409YY72"/>
<organism evidence="2 3">
    <name type="scientific">Panaeolus cyanescens</name>
    <dbReference type="NCBI Taxonomy" id="181874"/>
    <lineage>
        <taxon>Eukaryota</taxon>
        <taxon>Fungi</taxon>
        <taxon>Dikarya</taxon>
        <taxon>Basidiomycota</taxon>
        <taxon>Agaricomycotina</taxon>
        <taxon>Agaricomycetes</taxon>
        <taxon>Agaricomycetidae</taxon>
        <taxon>Agaricales</taxon>
        <taxon>Agaricineae</taxon>
        <taxon>Galeropsidaceae</taxon>
        <taxon>Panaeolus</taxon>
    </lineage>
</organism>
<dbReference type="OrthoDB" id="3247418at2759"/>
<sequence length="249" mass="28308">MNVDDTQPDNLNPDGNADRDENDRQSPQIKVTNPSSFFPSALFKQALGFLRRDLSTPSRATSAENLPSTTSQKKFDPIPAETYDLILQYSNTSSTNKPLRHFAHFPHPFDSVVLPFMGVYRKHFYIHGKLYSPFFVHPGNSSISFLRTPTRPEPAIIQSIWTLEVERVQRTFLVIQQPVALSPSDQQNNPYQQMPLLQASLAYDEYKDPIVIEPHVVQGHVPYYKRPPGTFGIDRATVIMVDSLHRGRS</sequence>
<reference evidence="2 3" key="1">
    <citation type="journal article" date="2018" name="Evol. Lett.">
        <title>Horizontal gene cluster transfer increased hallucinogenic mushroom diversity.</title>
        <authorList>
            <person name="Reynolds H.T."/>
            <person name="Vijayakumar V."/>
            <person name="Gluck-Thaler E."/>
            <person name="Korotkin H.B."/>
            <person name="Matheny P.B."/>
            <person name="Slot J.C."/>
        </authorList>
    </citation>
    <scope>NUCLEOTIDE SEQUENCE [LARGE SCALE GENOMIC DNA]</scope>
    <source>
        <strain evidence="2 3">2629</strain>
    </source>
</reference>
<keyword evidence="3" id="KW-1185">Reference proteome</keyword>
<feature type="compositionally biased region" description="Polar residues" evidence="1">
    <location>
        <begin position="25"/>
        <end position="36"/>
    </location>
</feature>
<evidence type="ECO:0000256" key="1">
    <source>
        <dbReference type="SAM" id="MobiDB-lite"/>
    </source>
</evidence>